<keyword evidence="4 8" id="KW-0479">Metal-binding</keyword>
<dbReference type="PANTHER" id="PTHR24305">
    <property type="entry name" value="CYTOCHROME P450"/>
    <property type="match status" value="1"/>
</dbReference>
<comment type="cofactor">
    <cofactor evidence="1 8">
        <name>heme</name>
        <dbReference type="ChEBI" id="CHEBI:30413"/>
    </cofactor>
</comment>
<reference evidence="12" key="1">
    <citation type="submission" date="2020-06" db="EMBL/GenBank/DDBJ databases">
        <title>A chromosome-scale genome assembly of Talaromyces rugulosus W13939.</title>
        <authorList>
            <person name="Wang B."/>
            <person name="Guo L."/>
            <person name="Ye K."/>
            <person name="Wang L."/>
        </authorList>
    </citation>
    <scope>NUCLEOTIDE SEQUENCE [LARGE SCALE GENOMIC DNA]</scope>
    <source>
        <strain evidence="12">W13939</strain>
    </source>
</reference>
<comment type="similarity">
    <text evidence="2 9">Belongs to the cytochrome P450 family.</text>
</comment>
<dbReference type="GO" id="GO:0005506">
    <property type="term" value="F:iron ion binding"/>
    <property type="evidence" value="ECO:0007669"/>
    <property type="project" value="InterPro"/>
</dbReference>
<evidence type="ECO:0000256" key="2">
    <source>
        <dbReference type="ARBA" id="ARBA00010617"/>
    </source>
</evidence>
<dbReference type="InterPro" id="IPR050121">
    <property type="entry name" value="Cytochrome_P450_monoxygenase"/>
</dbReference>
<gene>
    <name evidence="11" type="ORF">TRUGW13939_05707</name>
</gene>
<dbReference type="PRINTS" id="PR00463">
    <property type="entry name" value="EP450I"/>
</dbReference>
<keyword evidence="10" id="KW-0472">Membrane</keyword>
<dbReference type="GO" id="GO:0016705">
    <property type="term" value="F:oxidoreductase activity, acting on paired donors, with incorporation or reduction of molecular oxygen"/>
    <property type="evidence" value="ECO:0007669"/>
    <property type="project" value="InterPro"/>
</dbReference>
<dbReference type="Pfam" id="PF00067">
    <property type="entry name" value="p450"/>
    <property type="match status" value="1"/>
</dbReference>
<organism evidence="11 12">
    <name type="scientific">Talaromyces rugulosus</name>
    <name type="common">Penicillium rugulosum</name>
    <dbReference type="NCBI Taxonomy" id="121627"/>
    <lineage>
        <taxon>Eukaryota</taxon>
        <taxon>Fungi</taxon>
        <taxon>Dikarya</taxon>
        <taxon>Ascomycota</taxon>
        <taxon>Pezizomycotina</taxon>
        <taxon>Eurotiomycetes</taxon>
        <taxon>Eurotiomycetidae</taxon>
        <taxon>Eurotiales</taxon>
        <taxon>Trichocomaceae</taxon>
        <taxon>Talaromyces</taxon>
        <taxon>Talaromyces sect. Islandici</taxon>
    </lineage>
</organism>
<dbReference type="InterPro" id="IPR002401">
    <property type="entry name" value="Cyt_P450_E_grp-I"/>
</dbReference>
<evidence type="ECO:0000256" key="4">
    <source>
        <dbReference type="ARBA" id="ARBA00022723"/>
    </source>
</evidence>
<dbReference type="CDD" id="cd11061">
    <property type="entry name" value="CYP67-like"/>
    <property type="match status" value="1"/>
</dbReference>
<dbReference type="GeneID" id="55993204"/>
<dbReference type="SUPFAM" id="SSF48264">
    <property type="entry name" value="Cytochrome P450"/>
    <property type="match status" value="1"/>
</dbReference>
<evidence type="ECO:0000313" key="11">
    <source>
        <dbReference type="EMBL" id="QKX58582.1"/>
    </source>
</evidence>
<dbReference type="GO" id="GO:0004497">
    <property type="term" value="F:monooxygenase activity"/>
    <property type="evidence" value="ECO:0007669"/>
    <property type="project" value="UniProtKB-KW"/>
</dbReference>
<evidence type="ECO:0000256" key="9">
    <source>
        <dbReference type="RuleBase" id="RU000461"/>
    </source>
</evidence>
<keyword evidence="3 8" id="KW-0349">Heme</keyword>
<dbReference type="PANTHER" id="PTHR24305:SF237">
    <property type="entry name" value="CYTOCHROME P450 MONOOXYGENASE ATNE-RELATED"/>
    <property type="match status" value="1"/>
</dbReference>
<keyword evidence="12" id="KW-1185">Reference proteome</keyword>
<sequence>MADTSVVYPVIRLIAVQLPALVVAASILYVAAICIYRVYFHPFAHIPGPFFAKLTDGYGLYHSWLKNTHLTIHRLHEEYGTIVRYGPSKILVNDVDGMREIYGYYANFAKGSAYEVLRFNPVHSVFNATDKKMHRRKRRLVGQGFSDSALRASESCILEHMDNFVNAFLKSDDRSNTRTEWSTAKDISVLSSYLSLDLITDLVFGKSTSTLTKPENRQFRSLLVTTGYRMTMAFQMPSAFRAGKSGHWLDLGTWTLHNVDKLRAQWAAMLRGWAMDRIQAEKTRAEASEPDRRDMMSTIINATDPDTGEKLDAAEIGAEAFTLITAGGDTTSVGISATFFYLSRSPAAYERLVSEIRTQFRSVDDIRIGSTLSSCHYLRGCIDEAMRLSPPVCVPLYREAGLGGATVRGIFVPEGCVAATHAYAIHHNEKYFPDAYSYRPERWLPPSKQNGNDEISVTPDAKSAFLPFSHGPRNCAAMNMAYLNLSLSVARLLWLADFRIPSYPGLGCIGGGDPNSKDPMRRREDEYQLYDIFASDKKGPMLEFRRRDISI</sequence>
<evidence type="ECO:0000256" key="8">
    <source>
        <dbReference type="PIRSR" id="PIRSR602401-1"/>
    </source>
</evidence>
<dbReference type="InterPro" id="IPR036396">
    <property type="entry name" value="Cyt_P450_sf"/>
</dbReference>
<dbReference type="AlphaFoldDB" id="A0A7H8QWU5"/>
<dbReference type="PRINTS" id="PR00385">
    <property type="entry name" value="P450"/>
</dbReference>
<keyword evidence="10" id="KW-0812">Transmembrane</keyword>
<dbReference type="EMBL" id="CP055900">
    <property type="protein sequence ID" value="QKX58582.1"/>
    <property type="molecule type" value="Genomic_DNA"/>
</dbReference>
<feature type="transmembrane region" description="Helical" evidence="10">
    <location>
        <begin position="20"/>
        <end position="40"/>
    </location>
</feature>
<evidence type="ECO:0000313" key="12">
    <source>
        <dbReference type="Proteomes" id="UP000509510"/>
    </source>
</evidence>
<dbReference type="RefSeq" id="XP_035344760.1">
    <property type="nucleotide sequence ID" value="XM_035488867.1"/>
</dbReference>
<proteinExistence type="inferred from homology"/>
<dbReference type="InterPro" id="IPR001128">
    <property type="entry name" value="Cyt_P450"/>
</dbReference>
<accession>A0A7H8QWU5</accession>
<dbReference type="GO" id="GO:0020037">
    <property type="term" value="F:heme binding"/>
    <property type="evidence" value="ECO:0007669"/>
    <property type="project" value="InterPro"/>
</dbReference>
<evidence type="ECO:0000256" key="3">
    <source>
        <dbReference type="ARBA" id="ARBA00022617"/>
    </source>
</evidence>
<dbReference type="InterPro" id="IPR017972">
    <property type="entry name" value="Cyt_P450_CS"/>
</dbReference>
<dbReference type="PROSITE" id="PS00086">
    <property type="entry name" value="CYTOCHROME_P450"/>
    <property type="match status" value="1"/>
</dbReference>
<keyword evidence="10" id="KW-1133">Transmembrane helix</keyword>
<dbReference type="Gene3D" id="1.10.630.10">
    <property type="entry name" value="Cytochrome P450"/>
    <property type="match status" value="1"/>
</dbReference>
<evidence type="ECO:0000256" key="10">
    <source>
        <dbReference type="SAM" id="Phobius"/>
    </source>
</evidence>
<evidence type="ECO:0000256" key="1">
    <source>
        <dbReference type="ARBA" id="ARBA00001971"/>
    </source>
</evidence>
<name>A0A7H8QWU5_TALRU</name>
<evidence type="ECO:0000256" key="6">
    <source>
        <dbReference type="ARBA" id="ARBA00023004"/>
    </source>
</evidence>
<keyword evidence="5 9" id="KW-0560">Oxidoreductase</keyword>
<keyword evidence="7 9" id="KW-0503">Monooxygenase</keyword>
<evidence type="ECO:0000256" key="7">
    <source>
        <dbReference type="ARBA" id="ARBA00023033"/>
    </source>
</evidence>
<dbReference type="OrthoDB" id="1470350at2759"/>
<protein>
    <submittedName>
        <fullName evidence="11">Uncharacterized protein</fullName>
    </submittedName>
</protein>
<evidence type="ECO:0000256" key="5">
    <source>
        <dbReference type="ARBA" id="ARBA00023002"/>
    </source>
</evidence>
<feature type="binding site" description="axial binding residue" evidence="8">
    <location>
        <position position="475"/>
    </location>
    <ligand>
        <name>heme</name>
        <dbReference type="ChEBI" id="CHEBI:30413"/>
    </ligand>
    <ligandPart>
        <name>Fe</name>
        <dbReference type="ChEBI" id="CHEBI:18248"/>
    </ligandPart>
</feature>
<dbReference type="Proteomes" id="UP000509510">
    <property type="component" value="Chromosome III"/>
</dbReference>
<dbReference type="KEGG" id="trg:TRUGW13939_05707"/>
<keyword evidence="6 8" id="KW-0408">Iron</keyword>